<evidence type="ECO:0000313" key="2">
    <source>
        <dbReference type="EMBL" id="MDQ2584574.1"/>
    </source>
</evidence>
<proteinExistence type="predicted"/>
<accession>A0ABU0WXK3</accession>
<keyword evidence="3" id="KW-1185">Reference proteome</keyword>
<dbReference type="InterPro" id="IPR016047">
    <property type="entry name" value="M23ase_b-sheet_dom"/>
</dbReference>
<evidence type="ECO:0000313" key="3">
    <source>
        <dbReference type="Proteomes" id="UP001225605"/>
    </source>
</evidence>
<name>A0ABU0WXK3_9PSEU</name>
<feature type="domain" description="M23ase beta-sheet core" evidence="1">
    <location>
        <begin position="196"/>
        <end position="278"/>
    </location>
</feature>
<comment type="caution">
    <text evidence="2">The sequence shown here is derived from an EMBL/GenBank/DDBJ whole genome shotgun (WGS) entry which is preliminary data.</text>
</comment>
<dbReference type="InterPro" id="IPR011055">
    <property type="entry name" value="Dup_hybrid_motif"/>
</dbReference>
<dbReference type="RefSeq" id="WP_306745719.1">
    <property type="nucleotide sequence ID" value="NZ_NSDM01000004.1"/>
</dbReference>
<dbReference type="EMBL" id="NSDM01000004">
    <property type="protein sequence ID" value="MDQ2584574.1"/>
    <property type="molecule type" value="Genomic_DNA"/>
</dbReference>
<reference evidence="2 3" key="1">
    <citation type="submission" date="2017-06" db="EMBL/GenBank/DDBJ databases">
        <title>Cultured bacterium strain Saccharothrix yanglingensis Hhs.015.</title>
        <authorList>
            <person name="Xia Y."/>
        </authorList>
    </citation>
    <scope>NUCLEOTIDE SEQUENCE [LARGE SCALE GENOMIC DNA]</scope>
    <source>
        <strain evidence="2 3">Hhs.015</strain>
    </source>
</reference>
<dbReference type="SUPFAM" id="SSF51261">
    <property type="entry name" value="Duplicated hybrid motif"/>
    <property type="match status" value="1"/>
</dbReference>
<organism evidence="2 3">
    <name type="scientific">Saccharothrix yanglingensis</name>
    <dbReference type="NCBI Taxonomy" id="659496"/>
    <lineage>
        <taxon>Bacteria</taxon>
        <taxon>Bacillati</taxon>
        <taxon>Actinomycetota</taxon>
        <taxon>Actinomycetes</taxon>
        <taxon>Pseudonocardiales</taxon>
        <taxon>Pseudonocardiaceae</taxon>
        <taxon>Saccharothrix</taxon>
    </lineage>
</organism>
<evidence type="ECO:0000259" key="1">
    <source>
        <dbReference type="Pfam" id="PF01551"/>
    </source>
</evidence>
<sequence>MGRTVRWVAAVAVVVVGSAVAVPVAGAVVVTPVTPVASVASVGGAPSADLVEQVTRAARDRVGAAEAAHLTGAEVRVLRSDRRQAYGTVVLTTPPGADALPRDWLFVAERDGAGPAWRVALDGQPAFADLAARSGVLSERESGVFAAHGGRLGAAVNGDYRTGMGLPWAIGQSWTALGGPHAHDAGSGPWSSLDLAGGDQRVLAVRDGLAYTPCVGMIRILHPDGYASRYYHLWNHLRADGTPVSVGTHLGDTGTEIGCGGAANARHVHFSLMHNGNFVGIANHIIGKWLFRNGGAQYGGSALHGSRSVPVGGQVHNYGALGRTQGIVDANDLATVNRRSGPGVGYPVSGTVADGATVSIACSADGTSHTGRWGTSSLWNRLTDGTWVSDAYVYTGLAGPVNGRCGP</sequence>
<dbReference type="Gene3D" id="2.70.70.10">
    <property type="entry name" value="Glucose Permease (Domain IIA)"/>
    <property type="match status" value="1"/>
</dbReference>
<dbReference type="Proteomes" id="UP001225605">
    <property type="component" value="Unassembled WGS sequence"/>
</dbReference>
<gene>
    <name evidence="2" type="ORF">CKY47_11380</name>
</gene>
<dbReference type="Pfam" id="PF01551">
    <property type="entry name" value="Peptidase_M23"/>
    <property type="match status" value="1"/>
</dbReference>
<protein>
    <submittedName>
        <fullName evidence="2">Peptidase M23</fullName>
    </submittedName>
</protein>